<evidence type="ECO:0000313" key="1">
    <source>
        <dbReference type="EMBL" id="VCX39887.1"/>
    </source>
</evidence>
<feature type="non-terminal residue" evidence="1">
    <location>
        <position position="99"/>
    </location>
</feature>
<dbReference type="EMBL" id="CYRY02044756">
    <property type="protein sequence ID" value="VCX39887.1"/>
    <property type="molecule type" value="Genomic_DNA"/>
</dbReference>
<dbReference type="AlphaFoldDB" id="A0A9X9M9G4"/>
<protein>
    <submittedName>
        <fullName evidence="1">Uncharacterized protein</fullName>
    </submittedName>
</protein>
<sequence length="99" mass="11330">MVDFQTKTLTMGPLLLKKEESSKELCDENVGFLLPRPCLEPNVSMSVVREDVPHFLKGQQRKSEEFSISDMKYSNRRIEFPLPQLSLLSMKPGLHTIPP</sequence>
<proteinExistence type="predicted"/>
<keyword evidence="2" id="KW-1185">Reference proteome</keyword>
<dbReference type="Proteomes" id="UP000269945">
    <property type="component" value="Unassembled WGS sequence"/>
</dbReference>
<evidence type="ECO:0000313" key="2">
    <source>
        <dbReference type="Proteomes" id="UP000269945"/>
    </source>
</evidence>
<gene>
    <name evidence="1" type="ORF">BN2614_LOCUS2</name>
</gene>
<name>A0A9X9M9G4_GULGU</name>
<reference evidence="1 2" key="1">
    <citation type="submission" date="2018-10" db="EMBL/GenBank/DDBJ databases">
        <authorList>
            <person name="Ekblom R."/>
            <person name="Jareborg N."/>
        </authorList>
    </citation>
    <scope>NUCLEOTIDE SEQUENCE [LARGE SCALE GENOMIC DNA]</scope>
    <source>
        <tissue evidence="1">Muscle</tissue>
    </source>
</reference>
<organism evidence="1 2">
    <name type="scientific">Gulo gulo</name>
    <name type="common">Wolverine</name>
    <name type="synonym">Gluton</name>
    <dbReference type="NCBI Taxonomy" id="48420"/>
    <lineage>
        <taxon>Eukaryota</taxon>
        <taxon>Metazoa</taxon>
        <taxon>Chordata</taxon>
        <taxon>Craniata</taxon>
        <taxon>Vertebrata</taxon>
        <taxon>Euteleostomi</taxon>
        <taxon>Mammalia</taxon>
        <taxon>Eutheria</taxon>
        <taxon>Laurasiatheria</taxon>
        <taxon>Carnivora</taxon>
        <taxon>Caniformia</taxon>
        <taxon>Musteloidea</taxon>
        <taxon>Mustelidae</taxon>
        <taxon>Guloninae</taxon>
        <taxon>Gulo</taxon>
    </lineage>
</organism>
<accession>A0A9X9M9G4</accession>
<comment type="caution">
    <text evidence="1">The sequence shown here is derived from an EMBL/GenBank/DDBJ whole genome shotgun (WGS) entry which is preliminary data.</text>
</comment>